<evidence type="ECO:0000313" key="2">
    <source>
        <dbReference type="Proteomes" id="UP001162131"/>
    </source>
</evidence>
<evidence type="ECO:0008006" key="3">
    <source>
        <dbReference type="Google" id="ProtNLM"/>
    </source>
</evidence>
<proteinExistence type="predicted"/>
<dbReference type="AlphaFoldDB" id="A0AAU9IF98"/>
<organism evidence="1 2">
    <name type="scientific">Blepharisma stoltei</name>
    <dbReference type="NCBI Taxonomy" id="1481888"/>
    <lineage>
        <taxon>Eukaryota</taxon>
        <taxon>Sar</taxon>
        <taxon>Alveolata</taxon>
        <taxon>Ciliophora</taxon>
        <taxon>Postciliodesmatophora</taxon>
        <taxon>Heterotrichea</taxon>
        <taxon>Heterotrichida</taxon>
        <taxon>Blepharismidae</taxon>
        <taxon>Blepharisma</taxon>
    </lineage>
</organism>
<gene>
    <name evidence="1" type="ORF">BSTOLATCC_MIC1269</name>
</gene>
<dbReference type="Proteomes" id="UP001162131">
    <property type="component" value="Unassembled WGS sequence"/>
</dbReference>
<keyword evidence="2" id="KW-1185">Reference proteome</keyword>
<sequence length="352" mass="40619">MLNTPRHNKALSEGEGYESVKIKQSQANNMETVLNKKFSWIRKSYLKGLSREIHKRMDFQSDEKMPHPVLMKKEIKGIVPDLPEKSKIILASPISIESKPLLMVGFDNKTLKRPNLLSLKANAKSKTHHSHRNSSSIDYTSNEKTIKSKDCSYFTKRNLIIPKINITESLNKSDITNSNISDSARHFLESYLAFKSSGKKYNNCKRKLVTYETENSLIIDCRKEIEKPEWSERNKLITRDIEIQTQELNDDKEPGEFLTSRNMEIPVFINRSHARLKKIKKINRKSAFLSSETKPLMKTLSMQIENLLSPSNHNKSELIGIEKKLKACVIQIESIPKVKSPRARSEKRRILL</sequence>
<dbReference type="EMBL" id="CAJZBQ010000002">
    <property type="protein sequence ID" value="CAG9310419.1"/>
    <property type="molecule type" value="Genomic_DNA"/>
</dbReference>
<protein>
    <recommendedName>
        <fullName evidence="3">Protein TIC 214</fullName>
    </recommendedName>
</protein>
<accession>A0AAU9IF98</accession>
<reference evidence="1" key="1">
    <citation type="submission" date="2021-09" db="EMBL/GenBank/DDBJ databases">
        <authorList>
            <consortium name="AG Swart"/>
            <person name="Singh M."/>
            <person name="Singh A."/>
            <person name="Seah K."/>
            <person name="Emmerich C."/>
        </authorList>
    </citation>
    <scope>NUCLEOTIDE SEQUENCE</scope>
    <source>
        <strain evidence="1">ATCC30299</strain>
    </source>
</reference>
<comment type="caution">
    <text evidence="1">The sequence shown here is derived from an EMBL/GenBank/DDBJ whole genome shotgun (WGS) entry which is preliminary data.</text>
</comment>
<evidence type="ECO:0000313" key="1">
    <source>
        <dbReference type="EMBL" id="CAG9310419.1"/>
    </source>
</evidence>
<name>A0AAU9IF98_9CILI</name>